<evidence type="ECO:0000256" key="2">
    <source>
        <dbReference type="SAM" id="SignalP"/>
    </source>
</evidence>
<organism evidence="3">
    <name type="scientific">Blastobotrys adeninivorans</name>
    <name type="common">Yeast</name>
    <name type="synonym">Arxula adeninivorans</name>
    <dbReference type="NCBI Taxonomy" id="409370"/>
    <lineage>
        <taxon>Eukaryota</taxon>
        <taxon>Fungi</taxon>
        <taxon>Dikarya</taxon>
        <taxon>Ascomycota</taxon>
        <taxon>Saccharomycotina</taxon>
        <taxon>Dipodascomycetes</taxon>
        <taxon>Dipodascales</taxon>
        <taxon>Trichomonascaceae</taxon>
        <taxon>Blastobotrys</taxon>
    </lineage>
</organism>
<feature type="region of interest" description="Disordered" evidence="1">
    <location>
        <begin position="86"/>
        <end position="142"/>
    </location>
</feature>
<sequence>MWIACSKVIGTVSLGILAGSKATYAQYPVGIRTLEKSHYGLSTLAIATFGSSFVAGKPHPYLIYSSILTALAMCTTRLSSATSATSATNSKLDEGVTGEAPKPKSRSEPSLLDQSTYEFAESEDDTPPESVPDSAPESDSGRDYSCPYLMIMRVIDFGRRAISYVTGPGFGATANLAAFLIATVGLIGDL</sequence>
<dbReference type="AlphaFoldDB" id="A0A060T8D7"/>
<evidence type="ECO:0000256" key="1">
    <source>
        <dbReference type="SAM" id="MobiDB-lite"/>
    </source>
</evidence>
<reference evidence="3" key="2">
    <citation type="submission" date="2014-06" db="EMBL/GenBank/DDBJ databases">
        <title>The complete genome of Blastobotrys (Arxula) adeninivorans LS3 - a yeast of biotechnological interest.</title>
        <authorList>
            <person name="Kunze G."/>
            <person name="Gaillardin C."/>
            <person name="Czernicka M."/>
            <person name="Durrens P."/>
            <person name="Martin T."/>
            <person name="Boer E."/>
            <person name="Gabaldon T."/>
            <person name="Cruz J."/>
            <person name="Talla E."/>
            <person name="Marck C."/>
            <person name="Goffeau A."/>
            <person name="Barbe V."/>
            <person name="Baret P."/>
            <person name="Baronian K."/>
            <person name="Beier S."/>
            <person name="Bleykasten C."/>
            <person name="Bode R."/>
            <person name="Casaregola S."/>
            <person name="Despons L."/>
            <person name="Fairhead C."/>
            <person name="Giersberg M."/>
            <person name="Gierski P."/>
            <person name="Hahnel U."/>
            <person name="Hartmann A."/>
            <person name="Jankowska D."/>
            <person name="Jubin C."/>
            <person name="Jung P."/>
            <person name="Lafontaine I."/>
            <person name="Leh-Louis V."/>
            <person name="Lemaire M."/>
            <person name="Marcet-Houben M."/>
            <person name="Mascher M."/>
            <person name="Morel G."/>
            <person name="Richard G.-F."/>
            <person name="Riechen J."/>
            <person name="Sacerdot C."/>
            <person name="Sarkar A."/>
            <person name="Savel G."/>
            <person name="Schacherer J."/>
            <person name="Sherman D."/>
            <person name="Straub M.-L."/>
            <person name="Stein N."/>
            <person name="Thierry A."/>
            <person name="Trautwein-Schult A."/>
            <person name="Westhof E."/>
            <person name="Worch S."/>
            <person name="Dujon B."/>
            <person name="Souciet J.-L."/>
            <person name="Wincker P."/>
            <person name="Scholz U."/>
            <person name="Neuveglise N."/>
        </authorList>
    </citation>
    <scope>NUCLEOTIDE SEQUENCE</scope>
    <source>
        <strain evidence="3">LS3</strain>
    </source>
</reference>
<name>A0A060T8D7_BLAAD</name>
<accession>A0A060T8D7</accession>
<feature type="chain" id="PRO_5001588026" evidence="2">
    <location>
        <begin position="26"/>
        <end position="190"/>
    </location>
</feature>
<protein>
    <submittedName>
        <fullName evidence="3">ARAD1D10516p</fullName>
    </submittedName>
</protein>
<gene>
    <name evidence="3" type="ORF">GNLVRS02_ARAD1D10516g</name>
</gene>
<reference evidence="3" key="1">
    <citation type="submission" date="2014-02" db="EMBL/GenBank/DDBJ databases">
        <authorList>
            <person name="Genoscope - CEA"/>
        </authorList>
    </citation>
    <scope>NUCLEOTIDE SEQUENCE</scope>
    <source>
        <strain evidence="3">LS3</strain>
    </source>
</reference>
<dbReference type="EMBL" id="HG937694">
    <property type="protein sequence ID" value="CDP37395.1"/>
    <property type="molecule type" value="Genomic_DNA"/>
</dbReference>
<feature type="signal peptide" evidence="2">
    <location>
        <begin position="1"/>
        <end position="25"/>
    </location>
</feature>
<keyword evidence="2" id="KW-0732">Signal</keyword>
<proteinExistence type="predicted"/>
<evidence type="ECO:0000313" key="3">
    <source>
        <dbReference type="EMBL" id="CDP37395.1"/>
    </source>
</evidence>